<dbReference type="EMBL" id="RSDW01000001">
    <property type="protein sequence ID" value="RSL16867.1"/>
    <property type="molecule type" value="Genomic_DNA"/>
</dbReference>
<feature type="domain" description="GH18" evidence="8">
    <location>
        <begin position="43"/>
        <end position="425"/>
    </location>
</feature>
<dbReference type="PROSITE" id="PS51910">
    <property type="entry name" value="GH18_2"/>
    <property type="match status" value="1"/>
</dbReference>
<dbReference type="PROSITE" id="PS01095">
    <property type="entry name" value="GH18_1"/>
    <property type="match status" value="1"/>
</dbReference>
<dbReference type="InterPro" id="IPR050314">
    <property type="entry name" value="Glycosyl_Hydrlase_18"/>
</dbReference>
<dbReference type="GO" id="GO:0008843">
    <property type="term" value="F:endochitinase activity"/>
    <property type="evidence" value="ECO:0007669"/>
    <property type="project" value="UniProtKB-EC"/>
</dbReference>
<dbReference type="Proteomes" id="UP000269669">
    <property type="component" value="Unassembled WGS sequence"/>
</dbReference>
<sequence length="425" mass="45871">MSTRVVEGLPSRALPCFLASLFVLFFLARPTLANEPGHDGKSKVVGGYFEEWSIYFAGYNIANLQTNGVADKLTHLTYAFGNATPTGCAIADSWADYQSPYLPSVSGAPYTGPLYGNFAALQQLKQLHPNLKVMISLAGAAGFSAAASTAAGRQAMAANCIDLFVSGNLAPGISAAGVFDGIDIDWEFPTAADTVNATLLLQEFRKQLDALGKTNHKHYLLTMFGPAGQQNFSNIQLAEVARELDFFNVQGYDYHGTWETSTNHASPLLDDKQDPDSSENFYIEYTIHSYLQAGVPGEKLVLGIPTYARGWTGVPSTNHGLYQTSTGPAPFPAADYLQTPGVITYLTLTGLTGYTRHFDYGRIAAWLYDPSTQTFWSYDDPVTVLLKTGYVRTRVPGGLGGAFVWALKDDDANGTIVKTMAAGLN</sequence>
<dbReference type="Gene3D" id="3.10.50.10">
    <property type="match status" value="1"/>
</dbReference>
<evidence type="ECO:0000313" key="10">
    <source>
        <dbReference type="Proteomes" id="UP000269669"/>
    </source>
</evidence>
<dbReference type="GO" id="GO:0008061">
    <property type="term" value="F:chitin binding"/>
    <property type="evidence" value="ECO:0007669"/>
    <property type="project" value="InterPro"/>
</dbReference>
<evidence type="ECO:0000259" key="8">
    <source>
        <dbReference type="PROSITE" id="PS51910"/>
    </source>
</evidence>
<evidence type="ECO:0000313" key="9">
    <source>
        <dbReference type="EMBL" id="RSL16867.1"/>
    </source>
</evidence>
<keyword evidence="3 6" id="KW-0378">Hydrolase</keyword>
<dbReference type="SUPFAM" id="SSF54556">
    <property type="entry name" value="Chitinase insertion domain"/>
    <property type="match status" value="1"/>
</dbReference>
<dbReference type="InterPro" id="IPR029070">
    <property type="entry name" value="Chitinase_insertion_sf"/>
</dbReference>
<keyword evidence="4" id="KW-0146">Chitin degradation</keyword>
<dbReference type="GO" id="GO:0006032">
    <property type="term" value="P:chitin catabolic process"/>
    <property type="evidence" value="ECO:0007669"/>
    <property type="project" value="UniProtKB-KW"/>
</dbReference>
<dbReference type="RefSeq" id="WP_125485427.1">
    <property type="nucleotide sequence ID" value="NZ_RSDW01000001.1"/>
</dbReference>
<protein>
    <recommendedName>
        <fullName evidence="2">chitinase</fullName>
        <ecNumber evidence="2">3.2.1.14</ecNumber>
    </recommendedName>
</protein>
<dbReference type="GO" id="GO:0005975">
    <property type="term" value="P:carbohydrate metabolic process"/>
    <property type="evidence" value="ECO:0007669"/>
    <property type="project" value="InterPro"/>
</dbReference>
<keyword evidence="5 6" id="KW-0326">Glycosidase</keyword>
<proteinExistence type="inferred from homology"/>
<comment type="catalytic activity">
    <reaction evidence="1">
        <text>Random endo-hydrolysis of N-acetyl-beta-D-glucosaminide (1-&gt;4)-beta-linkages in chitin and chitodextrins.</text>
        <dbReference type="EC" id="3.2.1.14"/>
    </reaction>
</comment>
<dbReference type="AlphaFoldDB" id="A0A3R9QHR2"/>
<reference evidence="9 10" key="1">
    <citation type="submission" date="2018-12" db="EMBL/GenBank/DDBJ databases">
        <title>Sequencing of bacterial isolates from soil warming experiment in Harvard Forest, Massachusetts, USA.</title>
        <authorList>
            <person name="Deangelis K."/>
        </authorList>
    </citation>
    <scope>NUCLEOTIDE SEQUENCE [LARGE SCALE GENOMIC DNA]</scope>
    <source>
        <strain evidence="9 10">EB153</strain>
    </source>
</reference>
<dbReference type="Gene3D" id="3.20.20.80">
    <property type="entry name" value="Glycosidases"/>
    <property type="match status" value="1"/>
</dbReference>
<comment type="caution">
    <text evidence="9">The sequence shown here is derived from an EMBL/GenBank/DDBJ whole genome shotgun (WGS) entry which is preliminary data.</text>
</comment>
<organism evidence="9 10">
    <name type="scientific">Edaphobacter aggregans</name>
    <dbReference type="NCBI Taxonomy" id="570835"/>
    <lineage>
        <taxon>Bacteria</taxon>
        <taxon>Pseudomonadati</taxon>
        <taxon>Acidobacteriota</taxon>
        <taxon>Terriglobia</taxon>
        <taxon>Terriglobales</taxon>
        <taxon>Acidobacteriaceae</taxon>
        <taxon>Edaphobacter</taxon>
    </lineage>
</organism>
<dbReference type="InterPro" id="IPR001579">
    <property type="entry name" value="Glyco_hydro_18_chit_AS"/>
</dbReference>
<name>A0A3R9QHR2_9BACT</name>
<evidence type="ECO:0000256" key="5">
    <source>
        <dbReference type="ARBA" id="ARBA00023295"/>
    </source>
</evidence>
<dbReference type="Pfam" id="PF00704">
    <property type="entry name" value="Glyco_hydro_18"/>
    <property type="match status" value="1"/>
</dbReference>
<dbReference type="SMART" id="SM00636">
    <property type="entry name" value="Glyco_18"/>
    <property type="match status" value="1"/>
</dbReference>
<dbReference type="OrthoDB" id="9812811at2"/>
<dbReference type="EC" id="3.2.1.14" evidence="2"/>
<dbReference type="InterPro" id="IPR011583">
    <property type="entry name" value="Chitinase_II/V-like_cat"/>
</dbReference>
<evidence type="ECO:0000256" key="7">
    <source>
        <dbReference type="RuleBase" id="RU004453"/>
    </source>
</evidence>
<evidence type="ECO:0000256" key="1">
    <source>
        <dbReference type="ARBA" id="ARBA00000822"/>
    </source>
</evidence>
<accession>A0A3R9QHR2</accession>
<dbReference type="PANTHER" id="PTHR11177:SF317">
    <property type="entry name" value="CHITINASE 12-RELATED"/>
    <property type="match status" value="1"/>
</dbReference>
<keyword evidence="4" id="KW-0119">Carbohydrate metabolism</keyword>
<gene>
    <name evidence="9" type="ORF">EDE15_2393</name>
</gene>
<keyword evidence="10" id="KW-1185">Reference proteome</keyword>
<evidence type="ECO:0000256" key="2">
    <source>
        <dbReference type="ARBA" id="ARBA00012729"/>
    </source>
</evidence>
<evidence type="ECO:0000256" key="3">
    <source>
        <dbReference type="ARBA" id="ARBA00022801"/>
    </source>
</evidence>
<evidence type="ECO:0000256" key="6">
    <source>
        <dbReference type="RuleBase" id="RU000489"/>
    </source>
</evidence>
<comment type="similarity">
    <text evidence="7">Belongs to the glycosyl hydrolase 18 family.</text>
</comment>
<keyword evidence="4" id="KW-0624">Polysaccharide degradation</keyword>
<dbReference type="InterPro" id="IPR001223">
    <property type="entry name" value="Glyco_hydro18_cat"/>
</dbReference>
<dbReference type="SUPFAM" id="SSF51445">
    <property type="entry name" value="(Trans)glycosidases"/>
    <property type="match status" value="1"/>
</dbReference>
<evidence type="ECO:0000256" key="4">
    <source>
        <dbReference type="ARBA" id="ARBA00023024"/>
    </source>
</evidence>
<dbReference type="PANTHER" id="PTHR11177">
    <property type="entry name" value="CHITINASE"/>
    <property type="match status" value="1"/>
</dbReference>
<dbReference type="InterPro" id="IPR017853">
    <property type="entry name" value="GH"/>
</dbReference>